<dbReference type="PROSITE" id="PS50850">
    <property type="entry name" value="MFS"/>
    <property type="match status" value="1"/>
</dbReference>
<feature type="transmembrane region" description="Helical" evidence="6">
    <location>
        <begin position="166"/>
        <end position="186"/>
    </location>
</feature>
<feature type="domain" description="Major facilitator superfamily (MFS) profile" evidence="7">
    <location>
        <begin position="1"/>
        <end position="258"/>
    </location>
</feature>
<dbReference type="InterPro" id="IPR020846">
    <property type="entry name" value="MFS_dom"/>
</dbReference>
<dbReference type="GO" id="GO:0022857">
    <property type="term" value="F:transmembrane transporter activity"/>
    <property type="evidence" value="ECO:0007669"/>
    <property type="project" value="InterPro"/>
</dbReference>
<evidence type="ECO:0000256" key="3">
    <source>
        <dbReference type="ARBA" id="ARBA00022692"/>
    </source>
</evidence>
<dbReference type="AlphaFoldDB" id="A0A7R8VUC5"/>
<dbReference type="InterPro" id="IPR011701">
    <property type="entry name" value="MFS"/>
</dbReference>
<keyword evidence="2" id="KW-0813">Transport</keyword>
<organism evidence="9">
    <name type="scientific">Timema douglasi</name>
    <name type="common">Walking stick</name>
    <dbReference type="NCBI Taxonomy" id="61478"/>
    <lineage>
        <taxon>Eukaryota</taxon>
        <taxon>Metazoa</taxon>
        <taxon>Ecdysozoa</taxon>
        <taxon>Arthropoda</taxon>
        <taxon>Hexapoda</taxon>
        <taxon>Insecta</taxon>
        <taxon>Pterygota</taxon>
        <taxon>Neoptera</taxon>
        <taxon>Polyneoptera</taxon>
        <taxon>Phasmatodea</taxon>
        <taxon>Timematodea</taxon>
        <taxon>Timematoidea</taxon>
        <taxon>Timematidae</taxon>
        <taxon>Timema</taxon>
    </lineage>
</organism>
<dbReference type="Pfam" id="PF07690">
    <property type="entry name" value="MFS_1"/>
    <property type="match status" value="1"/>
</dbReference>
<protein>
    <recommendedName>
        <fullName evidence="10">Major facilitator superfamily (MFS) profile domain-containing protein</fullName>
    </recommendedName>
</protein>
<evidence type="ECO:0000256" key="2">
    <source>
        <dbReference type="ARBA" id="ARBA00022448"/>
    </source>
</evidence>
<dbReference type="GO" id="GO:0016020">
    <property type="term" value="C:membrane"/>
    <property type="evidence" value="ECO:0007669"/>
    <property type="project" value="UniProtKB-SubCell"/>
</dbReference>
<proteinExistence type="predicted"/>
<evidence type="ECO:0000259" key="8">
    <source>
        <dbReference type="PROSITE" id="PS51087"/>
    </source>
</evidence>
<evidence type="ECO:0000259" key="7">
    <source>
        <dbReference type="PROSITE" id="PS50850"/>
    </source>
</evidence>
<dbReference type="EMBL" id="OA573338">
    <property type="protein sequence ID" value="CAD7204864.1"/>
    <property type="molecule type" value="Genomic_DNA"/>
</dbReference>
<feature type="transmembrane region" description="Helical" evidence="6">
    <location>
        <begin position="61"/>
        <end position="83"/>
    </location>
</feature>
<feature type="transmembrane region" description="Helical" evidence="6">
    <location>
        <begin position="90"/>
        <end position="111"/>
    </location>
</feature>
<dbReference type="InterPro" id="IPR007474">
    <property type="entry name" value="ApaG_domain"/>
</dbReference>
<name>A0A7R8VUC5_TIMDO</name>
<keyword evidence="5 6" id="KW-0472">Membrane</keyword>
<gene>
    <name evidence="9" type="ORF">TDIB3V08_LOCUS11020</name>
</gene>
<evidence type="ECO:0000256" key="6">
    <source>
        <dbReference type="SAM" id="Phobius"/>
    </source>
</evidence>
<dbReference type="InterPro" id="IPR050930">
    <property type="entry name" value="MFS_Vesicular_Transporter"/>
</dbReference>
<dbReference type="Gene3D" id="1.20.1250.20">
    <property type="entry name" value="MFS general substrate transporter like domains"/>
    <property type="match status" value="1"/>
</dbReference>
<evidence type="ECO:0000313" key="9">
    <source>
        <dbReference type="EMBL" id="CAD7204864.1"/>
    </source>
</evidence>
<feature type="transmembrane region" description="Helical" evidence="6">
    <location>
        <begin position="131"/>
        <end position="154"/>
    </location>
</feature>
<feature type="transmembrane region" description="Helical" evidence="6">
    <location>
        <begin position="192"/>
        <end position="213"/>
    </location>
</feature>
<dbReference type="SUPFAM" id="SSF103473">
    <property type="entry name" value="MFS general substrate transporter"/>
    <property type="match status" value="1"/>
</dbReference>
<evidence type="ECO:0000256" key="4">
    <source>
        <dbReference type="ARBA" id="ARBA00022989"/>
    </source>
</evidence>
<evidence type="ECO:0000256" key="5">
    <source>
        <dbReference type="ARBA" id="ARBA00023136"/>
    </source>
</evidence>
<dbReference type="PANTHER" id="PTHR23506">
    <property type="entry name" value="GH10249P"/>
    <property type="match status" value="1"/>
</dbReference>
<keyword evidence="3 6" id="KW-0812">Transmembrane</keyword>
<keyword evidence="4 6" id="KW-1133">Transmembrane helix</keyword>
<dbReference type="PANTHER" id="PTHR23506:SF26">
    <property type="entry name" value="MFS-TYPE TRANSPORTER SLC18B1"/>
    <property type="match status" value="1"/>
</dbReference>
<dbReference type="PROSITE" id="PS51087">
    <property type="entry name" value="APAG"/>
    <property type="match status" value="1"/>
</dbReference>
<comment type="subcellular location">
    <subcellularLocation>
        <location evidence="1">Membrane</location>
        <topology evidence="1">Multi-pass membrane protein</topology>
    </subcellularLocation>
</comment>
<feature type="domain" description="ApaG" evidence="8">
    <location>
        <begin position="1"/>
        <end position="99"/>
    </location>
</feature>
<evidence type="ECO:0008006" key="10">
    <source>
        <dbReference type="Google" id="ProtNLM"/>
    </source>
</evidence>
<accession>A0A7R8VUC5</accession>
<reference evidence="9" key="1">
    <citation type="submission" date="2020-11" db="EMBL/GenBank/DDBJ databases">
        <authorList>
            <person name="Tran Van P."/>
        </authorList>
    </citation>
    <scope>NUCLEOTIDE SEQUENCE</scope>
</reference>
<evidence type="ECO:0000256" key="1">
    <source>
        <dbReference type="ARBA" id="ARBA00004141"/>
    </source>
</evidence>
<dbReference type="InterPro" id="IPR036259">
    <property type="entry name" value="MFS_trans_sf"/>
</dbReference>
<sequence length="258" mass="27774">MLGTKMKFTKRHWFTLALIGSVHFASAICISLQAPFYPPELVLHGLSMFQAESKGATATEYGFVFGVFELVSFICSPLIGKYVNVIGPKFLLKSGLFVAGICSMLFGFLHFAEGHAEFIGLSFAIRIVESVGASAATTAAFSITAAVFPDCVATTFVSSNRATLEVFYGLGYIVGPMIGGLLFSLGGFALPFLVVGCVLLLDGLIICLVLPSLDSDRKTTRKERKVPSIRRVFEIDHVLVSSVIDQACPTKLKGEINL</sequence>